<feature type="region of interest" description="Disordered" evidence="4">
    <location>
        <begin position="1"/>
        <end position="20"/>
    </location>
</feature>
<feature type="compositionally biased region" description="Basic residues" evidence="4">
    <location>
        <begin position="183"/>
        <end position="201"/>
    </location>
</feature>
<proteinExistence type="predicted"/>
<feature type="region of interest" description="Disordered" evidence="4">
    <location>
        <begin position="175"/>
        <end position="202"/>
    </location>
</feature>
<dbReference type="GO" id="GO:0008270">
    <property type="term" value="F:zinc ion binding"/>
    <property type="evidence" value="ECO:0007669"/>
    <property type="project" value="UniProtKB-KW"/>
</dbReference>
<dbReference type="GO" id="GO:0016567">
    <property type="term" value="P:protein ubiquitination"/>
    <property type="evidence" value="ECO:0007669"/>
    <property type="project" value="TreeGrafter"/>
</dbReference>
<evidence type="ECO:0000256" key="4">
    <source>
        <dbReference type="SAM" id="MobiDB-lite"/>
    </source>
</evidence>
<dbReference type="GO" id="GO:0006511">
    <property type="term" value="P:ubiquitin-dependent protein catabolic process"/>
    <property type="evidence" value="ECO:0007669"/>
    <property type="project" value="TreeGrafter"/>
</dbReference>
<dbReference type="InterPro" id="IPR001841">
    <property type="entry name" value="Znf_RING"/>
</dbReference>
<keyword evidence="2" id="KW-0863">Zinc-finger</keyword>
<gene>
    <name evidence="6" type="ORF">JOQ06_021259</name>
</gene>
<keyword evidence="1" id="KW-0479">Metal-binding</keyword>
<organism evidence="6 7">
    <name type="scientific">Pogonophryne albipinna</name>
    <dbReference type="NCBI Taxonomy" id="1090488"/>
    <lineage>
        <taxon>Eukaryota</taxon>
        <taxon>Metazoa</taxon>
        <taxon>Chordata</taxon>
        <taxon>Craniata</taxon>
        <taxon>Vertebrata</taxon>
        <taxon>Euteleostomi</taxon>
        <taxon>Actinopterygii</taxon>
        <taxon>Neopterygii</taxon>
        <taxon>Teleostei</taxon>
        <taxon>Neoteleostei</taxon>
        <taxon>Acanthomorphata</taxon>
        <taxon>Eupercaria</taxon>
        <taxon>Perciformes</taxon>
        <taxon>Notothenioidei</taxon>
        <taxon>Pogonophryne</taxon>
    </lineage>
</organism>
<comment type="caution">
    <text evidence="6">The sequence shown here is derived from an EMBL/GenBank/DDBJ whole genome shotgun (WGS) entry which is preliminary data.</text>
</comment>
<dbReference type="GO" id="GO:0045893">
    <property type="term" value="P:positive regulation of DNA-templated transcription"/>
    <property type="evidence" value="ECO:0007669"/>
    <property type="project" value="TreeGrafter"/>
</dbReference>
<dbReference type="Proteomes" id="UP001219934">
    <property type="component" value="Unassembled WGS sequence"/>
</dbReference>
<dbReference type="Gene3D" id="3.30.40.10">
    <property type="entry name" value="Zinc/RING finger domain, C3HC4 (zinc finger)"/>
    <property type="match status" value="1"/>
</dbReference>
<evidence type="ECO:0000256" key="3">
    <source>
        <dbReference type="ARBA" id="ARBA00022833"/>
    </source>
</evidence>
<evidence type="ECO:0000313" key="6">
    <source>
        <dbReference type="EMBL" id="KAJ4918465.1"/>
    </source>
</evidence>
<keyword evidence="3" id="KW-0862">Zinc</keyword>
<dbReference type="PANTHER" id="PTHR45931:SF15">
    <property type="entry name" value="SI:CH211-59O9.10"/>
    <property type="match status" value="1"/>
</dbReference>
<dbReference type="InterPro" id="IPR051834">
    <property type="entry name" value="RING_finger_E3_ligase"/>
</dbReference>
<feature type="compositionally biased region" description="Polar residues" evidence="4">
    <location>
        <begin position="1"/>
        <end position="11"/>
    </location>
</feature>
<accession>A0AAD6F2N5</accession>
<dbReference type="SUPFAM" id="SSF57850">
    <property type="entry name" value="RING/U-box"/>
    <property type="match status" value="1"/>
</dbReference>
<evidence type="ECO:0000259" key="5">
    <source>
        <dbReference type="Pfam" id="PF13639"/>
    </source>
</evidence>
<keyword evidence="7" id="KW-1185">Reference proteome</keyword>
<dbReference type="GO" id="GO:0061630">
    <property type="term" value="F:ubiquitin protein ligase activity"/>
    <property type="evidence" value="ECO:0007669"/>
    <property type="project" value="TreeGrafter"/>
</dbReference>
<evidence type="ECO:0000256" key="2">
    <source>
        <dbReference type="ARBA" id="ARBA00022771"/>
    </source>
</evidence>
<sequence length="335" mass="37829">MEDRSAGSSEPDSPGALNRGCLHHDLSVLVPETPSPLLGKRRRCSRFTDAPFSPVISGGSPGLPHKSKRRRLAAATEQSVGFFPASSLRTLPRVSWLESSLVRLKKRLDAAAPPSSSESLSFLTAEEKQWLNDGEPGDSSTAPLQIVISDDDEVVCSAQQEEDEAFARSLQAQFDREETHSRPRDHHHHHHPHHHLHHQRHHGYDPYMEPSWMPHLLAAVSPLVENDLIGQRNRRGRGRRRNADAAEQLQGNDYEALLAFEEQQGSVIKNKLSLREVQRFPIRSFSSASGAGSTTCQICFCDYSEGEELRMLPCFHDYHVKCIDRWLKRSMHFTW</sequence>
<dbReference type="PANTHER" id="PTHR45931">
    <property type="entry name" value="SI:CH211-59O9.10"/>
    <property type="match status" value="1"/>
</dbReference>
<dbReference type="GO" id="GO:0005634">
    <property type="term" value="C:nucleus"/>
    <property type="evidence" value="ECO:0007669"/>
    <property type="project" value="TreeGrafter"/>
</dbReference>
<evidence type="ECO:0000256" key="1">
    <source>
        <dbReference type="ARBA" id="ARBA00022723"/>
    </source>
</evidence>
<feature type="domain" description="RING-type" evidence="5">
    <location>
        <begin position="295"/>
        <end position="330"/>
    </location>
</feature>
<dbReference type="EMBL" id="JAPTMU010000485">
    <property type="protein sequence ID" value="KAJ4918465.1"/>
    <property type="molecule type" value="Genomic_DNA"/>
</dbReference>
<protein>
    <recommendedName>
        <fullName evidence="5">RING-type domain-containing protein</fullName>
    </recommendedName>
</protein>
<evidence type="ECO:0000313" key="7">
    <source>
        <dbReference type="Proteomes" id="UP001219934"/>
    </source>
</evidence>
<reference evidence="6" key="1">
    <citation type="submission" date="2022-11" db="EMBL/GenBank/DDBJ databases">
        <title>Chromosome-level genome of Pogonophryne albipinna.</title>
        <authorList>
            <person name="Jo E."/>
        </authorList>
    </citation>
    <scope>NUCLEOTIDE SEQUENCE</scope>
    <source>
        <strain evidence="6">SGF0006</strain>
        <tissue evidence="6">Muscle</tissue>
    </source>
</reference>
<dbReference type="AlphaFoldDB" id="A0AAD6F2N5"/>
<dbReference type="InterPro" id="IPR013083">
    <property type="entry name" value="Znf_RING/FYVE/PHD"/>
</dbReference>
<dbReference type="Pfam" id="PF13639">
    <property type="entry name" value="zf-RING_2"/>
    <property type="match status" value="1"/>
</dbReference>
<name>A0AAD6F2N5_9TELE</name>